<reference evidence="5" key="1">
    <citation type="submission" date="2021-01" db="EMBL/GenBank/DDBJ databases">
        <title>Draft genomes of Rhodovulum sulfidophilum.</title>
        <authorList>
            <person name="Guzman M.S."/>
        </authorList>
    </citation>
    <scope>NUCLEOTIDE SEQUENCE [LARGE SCALE GENOMIC DNA]</scope>
    <source>
        <strain evidence="5">AB19</strain>
    </source>
</reference>
<dbReference type="PANTHER" id="PTHR24221">
    <property type="entry name" value="ATP-BINDING CASSETTE SUB-FAMILY B"/>
    <property type="match status" value="1"/>
</dbReference>
<dbReference type="PROSITE" id="PS50893">
    <property type="entry name" value="ABC_TRANSPORTER_2"/>
    <property type="match status" value="1"/>
</dbReference>
<feature type="domain" description="ABC transporter" evidence="3">
    <location>
        <begin position="5"/>
        <end position="228"/>
    </location>
</feature>
<accession>A0ABS1RK28</accession>
<evidence type="ECO:0000313" key="4">
    <source>
        <dbReference type="EMBL" id="MBL3580008.1"/>
    </source>
</evidence>
<evidence type="ECO:0000256" key="2">
    <source>
        <dbReference type="ARBA" id="ARBA00022840"/>
    </source>
</evidence>
<dbReference type="SMART" id="SM00382">
    <property type="entry name" value="AAA"/>
    <property type="match status" value="1"/>
</dbReference>
<dbReference type="InterPro" id="IPR003593">
    <property type="entry name" value="AAA+_ATPase"/>
</dbReference>
<dbReference type="PROSITE" id="PS00211">
    <property type="entry name" value="ABC_TRANSPORTER_1"/>
    <property type="match status" value="1"/>
</dbReference>
<dbReference type="InterPro" id="IPR017871">
    <property type="entry name" value="ABC_transporter-like_CS"/>
</dbReference>
<protein>
    <submittedName>
        <fullName evidence="4">ATP-binding cassette domain-containing protein</fullName>
    </submittedName>
</protein>
<dbReference type="InterPro" id="IPR003439">
    <property type="entry name" value="ABC_transporter-like_ATP-bd"/>
</dbReference>
<comment type="caution">
    <text evidence="4">The sequence shown here is derived from an EMBL/GenBank/DDBJ whole genome shotgun (WGS) entry which is preliminary data.</text>
</comment>
<dbReference type="Gene3D" id="3.40.50.300">
    <property type="entry name" value="P-loop containing nucleotide triphosphate hydrolases"/>
    <property type="match status" value="1"/>
</dbReference>
<keyword evidence="1" id="KW-0547">Nucleotide-binding</keyword>
<dbReference type="InterPro" id="IPR027417">
    <property type="entry name" value="P-loop_NTPase"/>
</dbReference>
<evidence type="ECO:0000256" key="1">
    <source>
        <dbReference type="ARBA" id="ARBA00022741"/>
    </source>
</evidence>
<keyword evidence="2 4" id="KW-0067">ATP-binding</keyword>
<sequence length="238" mass="25089">MRGAVQLDHVSFAHAGQSLRAIDDVTLTIPAGSHVAIVGPTGSGKTTLGYLLARLYDVDAGAIRFDGVDLRDLGFATLSQMLGVVSQEPDLLNASVAENLRFVCPKATGADMIAAAKVAQIHDHIAALPEGYDTLVGEGGFRFSGGEKQRLALARTILRDPPILLLDEATSALDTRTERAMSQALDALAKGRTTITIAHRLSTMAATRSGVMSSLSFTRASDPLSRRAARGRGRARPG</sequence>
<evidence type="ECO:0000313" key="5">
    <source>
        <dbReference type="Proteomes" id="UP000635853"/>
    </source>
</evidence>
<dbReference type="Proteomes" id="UP000635853">
    <property type="component" value="Unassembled WGS sequence"/>
</dbReference>
<keyword evidence="5" id="KW-1185">Reference proteome</keyword>
<dbReference type="GO" id="GO:0005524">
    <property type="term" value="F:ATP binding"/>
    <property type="evidence" value="ECO:0007669"/>
    <property type="project" value="UniProtKB-KW"/>
</dbReference>
<dbReference type="SUPFAM" id="SSF52540">
    <property type="entry name" value="P-loop containing nucleoside triphosphate hydrolases"/>
    <property type="match status" value="1"/>
</dbReference>
<dbReference type="InterPro" id="IPR039421">
    <property type="entry name" value="Type_1_exporter"/>
</dbReference>
<evidence type="ECO:0000259" key="3">
    <source>
        <dbReference type="PROSITE" id="PS50893"/>
    </source>
</evidence>
<dbReference type="Pfam" id="PF00005">
    <property type="entry name" value="ABC_tran"/>
    <property type="match status" value="1"/>
</dbReference>
<dbReference type="EMBL" id="JAESIL010000101">
    <property type="protein sequence ID" value="MBL3580008.1"/>
    <property type="molecule type" value="Genomic_DNA"/>
</dbReference>
<gene>
    <name evidence="4" type="ORF">JMJ92_17900</name>
</gene>
<name>A0ABS1RK28_9RHOB</name>
<proteinExistence type="predicted"/>
<organism evidence="4 5">
    <name type="scientific">Rhodovulum visakhapatnamense</name>
    <dbReference type="NCBI Taxonomy" id="364297"/>
    <lineage>
        <taxon>Bacteria</taxon>
        <taxon>Pseudomonadati</taxon>
        <taxon>Pseudomonadota</taxon>
        <taxon>Alphaproteobacteria</taxon>
        <taxon>Rhodobacterales</taxon>
        <taxon>Paracoccaceae</taxon>
        <taxon>Rhodovulum</taxon>
    </lineage>
</organism>
<dbReference type="PANTHER" id="PTHR24221:SF654">
    <property type="entry name" value="ATP-BINDING CASSETTE SUB-FAMILY B MEMBER 6"/>
    <property type="match status" value="1"/>
</dbReference>